<dbReference type="InterPro" id="IPR028166">
    <property type="entry name" value="UB2H"/>
</dbReference>
<evidence type="ECO:0000256" key="16">
    <source>
        <dbReference type="SAM" id="MobiDB-lite"/>
    </source>
</evidence>
<dbReference type="Pfam" id="PF00912">
    <property type="entry name" value="Transgly"/>
    <property type="match status" value="1"/>
</dbReference>
<dbReference type="InterPro" id="IPR001460">
    <property type="entry name" value="PCN-bd_Tpept"/>
</dbReference>
<keyword evidence="11" id="KW-0472">Membrane</keyword>
<protein>
    <recommendedName>
        <fullName evidence="14">peptidoglycan glycosyltransferase</fullName>
        <ecNumber evidence="14">2.4.99.28</ecNumber>
    </recommendedName>
</protein>
<dbReference type="SUPFAM" id="SSF53955">
    <property type="entry name" value="Lysozyme-like"/>
    <property type="match status" value="1"/>
</dbReference>
<keyword evidence="2" id="KW-0121">Carboxypeptidase</keyword>
<feature type="region of interest" description="Disordered" evidence="16">
    <location>
        <begin position="787"/>
        <end position="812"/>
    </location>
</feature>
<dbReference type="Pfam" id="PF14814">
    <property type="entry name" value="UB2H"/>
    <property type="match status" value="1"/>
</dbReference>
<evidence type="ECO:0000256" key="3">
    <source>
        <dbReference type="ARBA" id="ARBA00022670"/>
    </source>
</evidence>
<keyword evidence="13" id="KW-0961">Cell wall biogenesis/degradation</keyword>
<dbReference type="InterPro" id="IPR012338">
    <property type="entry name" value="Beta-lactam/transpept-like"/>
</dbReference>
<keyword evidence="4" id="KW-0328">Glycosyltransferase</keyword>
<comment type="catalytic activity">
    <reaction evidence="15">
        <text>[GlcNAc-(1-&gt;4)-Mur2Ac(oyl-L-Ala-gamma-D-Glu-L-Lys-D-Ala-D-Ala)](n)-di-trans,octa-cis-undecaprenyl diphosphate + beta-D-GlcNAc-(1-&gt;4)-Mur2Ac(oyl-L-Ala-gamma-D-Glu-L-Lys-D-Ala-D-Ala)-di-trans,octa-cis-undecaprenyl diphosphate = [GlcNAc-(1-&gt;4)-Mur2Ac(oyl-L-Ala-gamma-D-Glu-L-Lys-D-Ala-D-Ala)](n+1)-di-trans,octa-cis-undecaprenyl diphosphate + di-trans,octa-cis-undecaprenyl diphosphate + H(+)</text>
        <dbReference type="Rhea" id="RHEA:23708"/>
        <dbReference type="Rhea" id="RHEA-COMP:9602"/>
        <dbReference type="Rhea" id="RHEA-COMP:9603"/>
        <dbReference type="ChEBI" id="CHEBI:15378"/>
        <dbReference type="ChEBI" id="CHEBI:58405"/>
        <dbReference type="ChEBI" id="CHEBI:60033"/>
        <dbReference type="ChEBI" id="CHEBI:78435"/>
        <dbReference type="EC" id="2.4.99.28"/>
    </reaction>
</comment>
<feature type="domain" description="Glycosyl transferase family 51" evidence="18">
    <location>
        <begin position="182"/>
        <end position="351"/>
    </location>
</feature>
<evidence type="ECO:0000256" key="5">
    <source>
        <dbReference type="ARBA" id="ARBA00022679"/>
    </source>
</evidence>
<evidence type="ECO:0000313" key="21">
    <source>
        <dbReference type="Proteomes" id="UP000316609"/>
    </source>
</evidence>
<dbReference type="Proteomes" id="UP000316609">
    <property type="component" value="Unassembled WGS sequence"/>
</dbReference>
<evidence type="ECO:0000256" key="4">
    <source>
        <dbReference type="ARBA" id="ARBA00022676"/>
    </source>
</evidence>
<evidence type="ECO:0000256" key="11">
    <source>
        <dbReference type="ARBA" id="ARBA00023136"/>
    </source>
</evidence>
<keyword evidence="10" id="KW-1133">Transmembrane helix</keyword>
<dbReference type="GO" id="GO:0008658">
    <property type="term" value="F:penicillin binding"/>
    <property type="evidence" value="ECO:0007669"/>
    <property type="project" value="InterPro"/>
</dbReference>
<evidence type="ECO:0000256" key="2">
    <source>
        <dbReference type="ARBA" id="ARBA00022645"/>
    </source>
</evidence>
<dbReference type="GO" id="GO:0008955">
    <property type="term" value="F:peptidoglycan glycosyltransferase activity"/>
    <property type="evidence" value="ECO:0007669"/>
    <property type="project" value="UniProtKB-EC"/>
</dbReference>
<dbReference type="Pfam" id="PF00905">
    <property type="entry name" value="Transpeptidase"/>
    <property type="match status" value="1"/>
</dbReference>
<dbReference type="SUPFAM" id="SSF56601">
    <property type="entry name" value="beta-lactamase/transpeptidase-like"/>
    <property type="match status" value="1"/>
</dbReference>
<dbReference type="GO" id="GO:0030288">
    <property type="term" value="C:outer membrane-bounded periplasmic space"/>
    <property type="evidence" value="ECO:0007669"/>
    <property type="project" value="TreeGrafter"/>
</dbReference>
<evidence type="ECO:0000256" key="7">
    <source>
        <dbReference type="ARBA" id="ARBA00022801"/>
    </source>
</evidence>
<evidence type="ECO:0000256" key="1">
    <source>
        <dbReference type="ARBA" id="ARBA00004370"/>
    </source>
</evidence>
<dbReference type="EC" id="2.4.99.28" evidence="14"/>
<keyword evidence="5" id="KW-0808">Transferase</keyword>
<evidence type="ECO:0000256" key="10">
    <source>
        <dbReference type="ARBA" id="ARBA00022989"/>
    </source>
</evidence>
<comment type="subcellular location">
    <subcellularLocation>
        <location evidence="1">Membrane</location>
    </subcellularLocation>
</comment>
<comment type="caution">
    <text evidence="20">The sequence shown here is derived from an EMBL/GenBank/DDBJ whole genome shotgun (WGS) entry which is preliminary data.</text>
</comment>
<keyword evidence="7" id="KW-0378">Hydrolase</keyword>
<evidence type="ECO:0000256" key="6">
    <source>
        <dbReference type="ARBA" id="ARBA00022692"/>
    </source>
</evidence>
<dbReference type="PANTHER" id="PTHR32282:SF27">
    <property type="entry name" value="PENICILLIN-BINDING PROTEIN 1A"/>
    <property type="match status" value="1"/>
</dbReference>
<sequence length="812" mass="86896">MPFALPPLAHRRGLLLAVVGLGLGVMGFALFAGRVAALRSGHATGPNWKFPSLVYSDDVVLVPGRILPAEYLLAQLEARDYHEVPGHPLGPGTFARLGETFEIALRGFSEAPDPLRNCDPETVRLRIHEGRLTTVQQMGDVRELRGSHAPEGKRAARRAATSALPPRLEPVLIALLFDQDLTWRTWVDLDRVPEAVSDAIVASEDRRFRSHIGVDVRGYLRALRANVRAGGLREGGSTITQQLARSLFLGRQRTLGRKLAEVPLALGLEAALGKRRILEMYLNSIYWGQAGSYSIGGIAAATRWYFDAPIESLGALEGATLAAMIPAPNVFDPFDRPQLVRARRNRVLQEMVAVHRLTAARAAALARQPLTVRRGAPPLDRFPSYSGFVRDQLAATLPAEGLAVFTRMDLVWQRSAETGLAEAITALDGGGRGRPPLEGAFVALEPGTGAVRAMVGGRAFEPGAFNRAYQARRQTGSAIKPIVYAAAFAAGRHFTPATVVPDVPRTFQTDRGPWTPRNDDGTFHSKVTLVKALERSLNVATTNVVDLVGPQQVARVAGRFGLGRLKPVMSIGLGSNEATLIDLTRAFAVFGDGGTLVPISAIRTVTDHGGRTLLGAPGDRSAGRGAGRVGGAGADLSSPATRATRAIPEPIAALMTGLLTNVVRFGVAYPLRKTYGFTRPVAGKTGTTDDYRDAWFIGFTPDIIAGIWVGYDRPRSMGRLAVNTALPAWARIVGPMLEGFPPRAFASDSQLEWHQIEPWSGLLATRDCLGQPVPFLPGSAPKAFCAPGTPIGPLENPDSLTGEDSSGVAAPE</sequence>
<dbReference type="InterPro" id="IPR001264">
    <property type="entry name" value="Glyco_trans_51"/>
</dbReference>
<keyword evidence="3" id="KW-0645">Protease</keyword>
<dbReference type="Gene3D" id="3.30.2060.10">
    <property type="entry name" value="Penicillin-binding protein 1b domain"/>
    <property type="match status" value="1"/>
</dbReference>
<evidence type="ECO:0000313" key="20">
    <source>
        <dbReference type="EMBL" id="TMQ68011.1"/>
    </source>
</evidence>
<dbReference type="GO" id="GO:0071555">
    <property type="term" value="P:cell wall organization"/>
    <property type="evidence" value="ECO:0007669"/>
    <property type="project" value="UniProtKB-KW"/>
</dbReference>
<feature type="compositionally biased region" description="Gly residues" evidence="16">
    <location>
        <begin position="624"/>
        <end position="633"/>
    </location>
</feature>
<proteinExistence type="predicted"/>
<keyword evidence="8" id="KW-0133">Cell shape</keyword>
<evidence type="ECO:0000256" key="14">
    <source>
        <dbReference type="ARBA" id="ARBA00044770"/>
    </source>
</evidence>
<feature type="domain" description="Bifunctional transglycosylase second" evidence="19">
    <location>
        <begin position="61"/>
        <end position="144"/>
    </location>
</feature>
<dbReference type="GO" id="GO:0008360">
    <property type="term" value="P:regulation of cell shape"/>
    <property type="evidence" value="ECO:0007669"/>
    <property type="project" value="UniProtKB-KW"/>
</dbReference>
<dbReference type="GO" id="GO:0004180">
    <property type="term" value="F:carboxypeptidase activity"/>
    <property type="evidence" value="ECO:0007669"/>
    <property type="project" value="UniProtKB-KW"/>
</dbReference>
<evidence type="ECO:0000256" key="15">
    <source>
        <dbReference type="ARBA" id="ARBA00049902"/>
    </source>
</evidence>
<dbReference type="GO" id="GO:0016020">
    <property type="term" value="C:membrane"/>
    <property type="evidence" value="ECO:0007669"/>
    <property type="project" value="UniProtKB-SubCell"/>
</dbReference>
<evidence type="ECO:0000256" key="12">
    <source>
        <dbReference type="ARBA" id="ARBA00023268"/>
    </source>
</evidence>
<organism evidence="20 21">
    <name type="scientific">Eiseniibacteriota bacterium</name>
    <dbReference type="NCBI Taxonomy" id="2212470"/>
    <lineage>
        <taxon>Bacteria</taxon>
        <taxon>Candidatus Eiseniibacteriota</taxon>
    </lineage>
</organism>
<gene>
    <name evidence="20" type="ORF">E6K78_02685</name>
</gene>
<feature type="region of interest" description="Disordered" evidence="16">
    <location>
        <begin position="613"/>
        <end position="637"/>
    </location>
</feature>
<feature type="domain" description="Penicillin-binding protein transpeptidase" evidence="17">
    <location>
        <begin position="439"/>
        <end position="702"/>
    </location>
</feature>
<dbReference type="AlphaFoldDB" id="A0A538TWP2"/>
<dbReference type="PANTHER" id="PTHR32282">
    <property type="entry name" value="BINDING PROTEIN TRANSPEPTIDASE, PUTATIVE-RELATED"/>
    <property type="match status" value="1"/>
</dbReference>
<accession>A0A538TWP2</accession>
<evidence type="ECO:0000256" key="8">
    <source>
        <dbReference type="ARBA" id="ARBA00022960"/>
    </source>
</evidence>
<keyword evidence="6" id="KW-0812">Transmembrane</keyword>
<evidence type="ECO:0000259" key="19">
    <source>
        <dbReference type="Pfam" id="PF14814"/>
    </source>
</evidence>
<evidence type="ECO:0000259" key="18">
    <source>
        <dbReference type="Pfam" id="PF00912"/>
    </source>
</evidence>
<dbReference type="Gene3D" id="1.10.3810.10">
    <property type="entry name" value="Biosynthetic peptidoglycan transglycosylase-like"/>
    <property type="match status" value="1"/>
</dbReference>
<reference evidence="20 21" key="1">
    <citation type="journal article" date="2019" name="Nat. Microbiol.">
        <title>Mediterranean grassland soil C-N compound turnover is dependent on rainfall and depth, and is mediated by genomically divergent microorganisms.</title>
        <authorList>
            <person name="Diamond S."/>
            <person name="Andeer P.F."/>
            <person name="Li Z."/>
            <person name="Crits-Christoph A."/>
            <person name="Burstein D."/>
            <person name="Anantharaman K."/>
            <person name="Lane K.R."/>
            <person name="Thomas B.C."/>
            <person name="Pan C."/>
            <person name="Northen T.R."/>
            <person name="Banfield J.F."/>
        </authorList>
    </citation>
    <scope>NUCLEOTIDE SEQUENCE [LARGE SCALE GENOMIC DNA]</scope>
    <source>
        <strain evidence="20">WS_8</strain>
    </source>
</reference>
<name>A0A538TWP2_UNCEI</name>
<evidence type="ECO:0000259" key="17">
    <source>
        <dbReference type="Pfam" id="PF00905"/>
    </source>
</evidence>
<dbReference type="GO" id="GO:0006508">
    <property type="term" value="P:proteolysis"/>
    <property type="evidence" value="ECO:0007669"/>
    <property type="project" value="UniProtKB-KW"/>
</dbReference>
<evidence type="ECO:0000256" key="9">
    <source>
        <dbReference type="ARBA" id="ARBA00022984"/>
    </source>
</evidence>
<dbReference type="EMBL" id="VBOY01000019">
    <property type="protein sequence ID" value="TMQ68011.1"/>
    <property type="molecule type" value="Genomic_DNA"/>
</dbReference>
<dbReference type="GO" id="GO:0009252">
    <property type="term" value="P:peptidoglycan biosynthetic process"/>
    <property type="evidence" value="ECO:0007669"/>
    <property type="project" value="UniProtKB-KW"/>
</dbReference>
<dbReference type="InterPro" id="IPR023346">
    <property type="entry name" value="Lysozyme-like_dom_sf"/>
</dbReference>
<evidence type="ECO:0000256" key="13">
    <source>
        <dbReference type="ARBA" id="ARBA00023316"/>
    </source>
</evidence>
<dbReference type="InterPro" id="IPR036950">
    <property type="entry name" value="PBP_transglycosylase"/>
</dbReference>
<keyword evidence="12" id="KW-0511">Multifunctional enzyme</keyword>
<dbReference type="InterPro" id="IPR050396">
    <property type="entry name" value="Glycosyltr_51/Transpeptidase"/>
</dbReference>
<dbReference type="Gene3D" id="3.40.710.10">
    <property type="entry name" value="DD-peptidase/beta-lactamase superfamily"/>
    <property type="match status" value="1"/>
</dbReference>
<keyword evidence="9" id="KW-0573">Peptidoglycan synthesis</keyword>